<keyword evidence="6" id="KW-0813">Transport</keyword>
<feature type="transmembrane region" description="Helical" evidence="18">
    <location>
        <begin position="6"/>
        <end position="22"/>
    </location>
</feature>
<feature type="transmembrane region" description="Helical" evidence="18">
    <location>
        <begin position="58"/>
        <end position="80"/>
    </location>
</feature>
<keyword evidence="7" id="KW-0679">Respiratory chain</keyword>
<feature type="domain" description="NADH:quinone oxidoreductase/Mrp antiporter transmembrane" evidence="19">
    <location>
        <begin position="2"/>
        <end position="82"/>
    </location>
</feature>
<evidence type="ECO:0000256" key="10">
    <source>
        <dbReference type="ARBA" id="ARBA00022982"/>
    </source>
</evidence>
<evidence type="ECO:0000256" key="13">
    <source>
        <dbReference type="ARBA" id="ARBA00023075"/>
    </source>
</evidence>
<evidence type="ECO:0000256" key="2">
    <source>
        <dbReference type="ARBA" id="ARBA00004225"/>
    </source>
</evidence>
<dbReference type="InterPro" id="IPR001750">
    <property type="entry name" value="ND/Mrp_TM"/>
</dbReference>
<evidence type="ECO:0000256" key="12">
    <source>
        <dbReference type="ARBA" id="ARBA00023027"/>
    </source>
</evidence>
<keyword evidence="21" id="KW-1185">Reference proteome</keyword>
<dbReference type="AlphaFoldDB" id="A0A6V7HEA2"/>
<keyword evidence="10" id="KW-0249">Electron transport</keyword>
<comment type="catalytic activity">
    <reaction evidence="17">
        <text>a ubiquinone + NADH + 5 H(+)(in) = a ubiquinol + NAD(+) + 4 H(+)(out)</text>
        <dbReference type="Rhea" id="RHEA:29091"/>
        <dbReference type="Rhea" id="RHEA-COMP:9565"/>
        <dbReference type="Rhea" id="RHEA-COMP:9566"/>
        <dbReference type="ChEBI" id="CHEBI:15378"/>
        <dbReference type="ChEBI" id="CHEBI:16389"/>
        <dbReference type="ChEBI" id="CHEBI:17976"/>
        <dbReference type="ChEBI" id="CHEBI:57540"/>
        <dbReference type="ChEBI" id="CHEBI:57945"/>
        <dbReference type="EC" id="7.1.1.2"/>
    </reaction>
</comment>
<evidence type="ECO:0000313" key="21">
    <source>
        <dbReference type="Proteomes" id="UP000752696"/>
    </source>
</evidence>
<reference evidence="20" key="1">
    <citation type="submission" date="2020-07" db="EMBL/GenBank/DDBJ databases">
        <authorList>
            <person name="Nazaruddin N."/>
        </authorList>
    </citation>
    <scope>NUCLEOTIDE SEQUENCE</scope>
</reference>
<dbReference type="GO" id="GO:0031966">
    <property type="term" value="C:mitochondrial membrane"/>
    <property type="evidence" value="ECO:0007669"/>
    <property type="project" value="UniProtKB-SubCell"/>
</dbReference>
<evidence type="ECO:0000259" key="19">
    <source>
        <dbReference type="Pfam" id="PF00361"/>
    </source>
</evidence>
<dbReference type="OrthoDB" id="564260at2759"/>
<comment type="function">
    <text evidence="1">Core subunit of the mitochondrial membrane respiratory chain NADH dehydrogenase (Complex I) that is believed to belong to the minimal assembly required for catalysis. Complex I functions in the transfer of electrons from NADH to the respiratory chain. The immediate electron acceptor for the enzyme is believed to be ubiquinone.</text>
</comment>
<dbReference type="Proteomes" id="UP000752696">
    <property type="component" value="Unassembled WGS sequence"/>
</dbReference>
<comment type="subcellular location">
    <subcellularLocation>
        <location evidence="2">Mitochondrion membrane</location>
        <topology evidence="2">Multi-pass membrane protein</topology>
    </subcellularLocation>
</comment>
<keyword evidence="15 18" id="KW-0472">Membrane</keyword>
<keyword evidence="14" id="KW-0496">Mitochondrion</keyword>
<feature type="non-terminal residue" evidence="20">
    <location>
        <position position="87"/>
    </location>
</feature>
<evidence type="ECO:0000256" key="7">
    <source>
        <dbReference type="ARBA" id="ARBA00022660"/>
    </source>
</evidence>
<gene>
    <name evidence="20" type="ORF">MHI_LOCUS691469</name>
</gene>
<dbReference type="PANTHER" id="PTHR43507">
    <property type="entry name" value="NADH-UBIQUINONE OXIDOREDUCTASE CHAIN 4"/>
    <property type="match status" value="1"/>
</dbReference>
<accession>A0A6V7HEA2</accession>
<evidence type="ECO:0000256" key="6">
    <source>
        <dbReference type="ARBA" id="ARBA00022448"/>
    </source>
</evidence>
<evidence type="ECO:0000256" key="18">
    <source>
        <dbReference type="SAM" id="Phobius"/>
    </source>
</evidence>
<evidence type="ECO:0000256" key="16">
    <source>
        <dbReference type="ARBA" id="ARBA00031025"/>
    </source>
</evidence>
<organism evidence="20 21">
    <name type="scientific">Heterotrigona itama</name>
    <dbReference type="NCBI Taxonomy" id="395501"/>
    <lineage>
        <taxon>Eukaryota</taxon>
        <taxon>Metazoa</taxon>
        <taxon>Ecdysozoa</taxon>
        <taxon>Arthropoda</taxon>
        <taxon>Hexapoda</taxon>
        <taxon>Insecta</taxon>
        <taxon>Pterygota</taxon>
        <taxon>Neoptera</taxon>
        <taxon>Endopterygota</taxon>
        <taxon>Hymenoptera</taxon>
        <taxon>Apocrita</taxon>
        <taxon>Aculeata</taxon>
        <taxon>Apoidea</taxon>
        <taxon>Anthophila</taxon>
        <taxon>Apidae</taxon>
        <taxon>Heterotrigona</taxon>
    </lineage>
</organism>
<name>A0A6V7HEA2_9HYME</name>
<feature type="non-terminal residue" evidence="20">
    <location>
        <position position="1"/>
    </location>
</feature>
<feature type="transmembrane region" description="Helical" evidence="18">
    <location>
        <begin position="29"/>
        <end position="52"/>
    </location>
</feature>
<evidence type="ECO:0000256" key="14">
    <source>
        <dbReference type="ARBA" id="ARBA00023128"/>
    </source>
</evidence>
<dbReference type="GO" id="GO:0048039">
    <property type="term" value="F:ubiquinone binding"/>
    <property type="evidence" value="ECO:0007669"/>
    <property type="project" value="TreeGrafter"/>
</dbReference>
<comment type="similarity">
    <text evidence="3">Belongs to the complex I subunit 4 family.</text>
</comment>
<dbReference type="InterPro" id="IPR003918">
    <property type="entry name" value="NADH_UbQ_OxRdtase"/>
</dbReference>
<evidence type="ECO:0000256" key="17">
    <source>
        <dbReference type="ARBA" id="ARBA00049551"/>
    </source>
</evidence>
<evidence type="ECO:0000256" key="4">
    <source>
        <dbReference type="ARBA" id="ARBA00012944"/>
    </source>
</evidence>
<evidence type="ECO:0000256" key="11">
    <source>
        <dbReference type="ARBA" id="ARBA00022989"/>
    </source>
</evidence>
<evidence type="ECO:0000256" key="5">
    <source>
        <dbReference type="ARBA" id="ARBA00021006"/>
    </source>
</evidence>
<evidence type="ECO:0000256" key="9">
    <source>
        <dbReference type="ARBA" id="ARBA00022967"/>
    </source>
</evidence>
<dbReference type="PANTHER" id="PTHR43507:SF20">
    <property type="entry name" value="NADH-UBIQUINONE OXIDOREDUCTASE CHAIN 4"/>
    <property type="match status" value="1"/>
</dbReference>
<dbReference type="GO" id="GO:0042773">
    <property type="term" value="P:ATP synthesis coupled electron transport"/>
    <property type="evidence" value="ECO:0007669"/>
    <property type="project" value="InterPro"/>
</dbReference>
<comment type="caution">
    <text evidence="20">The sequence shown here is derived from an EMBL/GenBank/DDBJ whole genome shotgun (WGS) entry which is preliminary data.</text>
</comment>
<dbReference type="EC" id="7.1.1.2" evidence="4"/>
<evidence type="ECO:0000256" key="8">
    <source>
        <dbReference type="ARBA" id="ARBA00022692"/>
    </source>
</evidence>
<dbReference type="GO" id="GO:0015990">
    <property type="term" value="P:electron transport coupled proton transport"/>
    <property type="evidence" value="ECO:0007669"/>
    <property type="project" value="TreeGrafter"/>
</dbReference>
<dbReference type="EMBL" id="CAJDYZ010009615">
    <property type="protein sequence ID" value="CAD1476859.1"/>
    <property type="molecule type" value="Genomic_DNA"/>
</dbReference>
<protein>
    <recommendedName>
        <fullName evidence="5">NADH-ubiquinone oxidoreductase chain 4</fullName>
        <ecNumber evidence="4">7.1.1.2</ecNumber>
    </recommendedName>
    <alternativeName>
        <fullName evidence="16">NADH dehydrogenase subunit 4</fullName>
    </alternativeName>
</protein>
<dbReference type="Pfam" id="PF00361">
    <property type="entry name" value="Proton_antipo_M"/>
    <property type="match status" value="1"/>
</dbReference>
<sequence>KYYVYFIVINIFGIVILSIICTSQIDIKLIITISSIVHTGIITIGILLMTKIGLYGRYYIIISHGFVSSGLFYLTNFNYLKTNRRLF</sequence>
<keyword evidence="8 18" id="KW-0812">Transmembrane</keyword>
<evidence type="ECO:0000256" key="3">
    <source>
        <dbReference type="ARBA" id="ARBA00009025"/>
    </source>
</evidence>
<keyword evidence="13" id="KW-0830">Ubiquinone</keyword>
<dbReference type="GO" id="GO:0003954">
    <property type="term" value="F:NADH dehydrogenase activity"/>
    <property type="evidence" value="ECO:0007669"/>
    <property type="project" value="TreeGrafter"/>
</dbReference>
<keyword evidence="12" id="KW-0520">NAD</keyword>
<evidence type="ECO:0000313" key="20">
    <source>
        <dbReference type="EMBL" id="CAD1476859.1"/>
    </source>
</evidence>
<evidence type="ECO:0000256" key="15">
    <source>
        <dbReference type="ARBA" id="ARBA00023136"/>
    </source>
</evidence>
<proteinExistence type="inferred from homology"/>
<evidence type="ECO:0000256" key="1">
    <source>
        <dbReference type="ARBA" id="ARBA00003257"/>
    </source>
</evidence>
<keyword evidence="9" id="KW-1278">Translocase</keyword>
<dbReference type="GO" id="GO:0008137">
    <property type="term" value="F:NADH dehydrogenase (ubiquinone) activity"/>
    <property type="evidence" value="ECO:0007669"/>
    <property type="project" value="UniProtKB-EC"/>
</dbReference>
<keyword evidence="11 18" id="KW-1133">Transmembrane helix</keyword>